<gene>
    <name evidence="7" type="ORF">Cni_G02245</name>
</gene>
<reference evidence="7 8" key="1">
    <citation type="submission" date="2023-10" db="EMBL/GenBank/DDBJ databases">
        <title>Chromosome-scale genome assembly provides insights into flower coloration mechanisms of Canna indica.</title>
        <authorList>
            <person name="Li C."/>
        </authorList>
    </citation>
    <scope>NUCLEOTIDE SEQUENCE [LARGE SCALE GENOMIC DNA]</scope>
    <source>
        <tissue evidence="7">Flower</tissue>
    </source>
</reference>
<dbReference type="InterPro" id="IPR017907">
    <property type="entry name" value="Znf_RING_CS"/>
</dbReference>
<evidence type="ECO:0000256" key="5">
    <source>
        <dbReference type="SAM" id="MobiDB-lite"/>
    </source>
</evidence>
<evidence type="ECO:0000256" key="4">
    <source>
        <dbReference type="PROSITE-ProRule" id="PRU00175"/>
    </source>
</evidence>
<keyword evidence="8" id="KW-1185">Reference proteome</keyword>
<dbReference type="Pfam" id="PF13639">
    <property type="entry name" value="zf-RING_2"/>
    <property type="match status" value="1"/>
</dbReference>
<evidence type="ECO:0000259" key="6">
    <source>
        <dbReference type="PROSITE" id="PS50089"/>
    </source>
</evidence>
<dbReference type="Gene3D" id="3.30.40.10">
    <property type="entry name" value="Zinc/RING finger domain, C3HC4 (zinc finger)"/>
    <property type="match status" value="1"/>
</dbReference>
<dbReference type="Proteomes" id="UP001327560">
    <property type="component" value="Chromosome 1"/>
</dbReference>
<protein>
    <recommendedName>
        <fullName evidence="6">RING-type domain-containing protein</fullName>
    </recommendedName>
</protein>
<sequence>METQHEIAPMSCPQEEVMFEKEKGIGDSSGSSEECGFCAICLEKIALQELALVKSCEHAYCVMCILRWATYNEKHSCPQCKHPFESLNVHRSLDGRIHDYMFEESVCLLLRANWFIPLTINTQELESLEESFDELEDFLQNEYDDVDDLDESYFVGKSSIRIGNRRWGDNGYVRAGRKEARPRPIIRQFHDDVDAGPSRTPNKKEASKDLTGRRAKRALKREAADKAAAAKHQLHLERLGRK</sequence>
<dbReference type="SMART" id="SM00184">
    <property type="entry name" value="RING"/>
    <property type="match status" value="1"/>
</dbReference>
<dbReference type="EMBL" id="CP136890">
    <property type="protein sequence ID" value="WOK93545.1"/>
    <property type="molecule type" value="Genomic_DNA"/>
</dbReference>
<name>A0AAQ3JS55_9LILI</name>
<dbReference type="SUPFAM" id="SSF57850">
    <property type="entry name" value="RING/U-box"/>
    <property type="match status" value="1"/>
</dbReference>
<keyword evidence="3" id="KW-0862">Zinc</keyword>
<feature type="domain" description="RING-type" evidence="6">
    <location>
        <begin position="38"/>
        <end position="81"/>
    </location>
</feature>
<dbReference type="InterPro" id="IPR013083">
    <property type="entry name" value="Znf_RING/FYVE/PHD"/>
</dbReference>
<keyword evidence="2 4" id="KW-0863">Zinc-finger</keyword>
<keyword evidence="1" id="KW-0479">Metal-binding</keyword>
<dbReference type="PANTHER" id="PTHR47361">
    <property type="entry name" value="RING/U-BOX SUPERFAMILY PROTEIN"/>
    <property type="match status" value="1"/>
</dbReference>
<dbReference type="GO" id="GO:0008270">
    <property type="term" value="F:zinc ion binding"/>
    <property type="evidence" value="ECO:0007669"/>
    <property type="project" value="UniProtKB-KW"/>
</dbReference>
<evidence type="ECO:0000313" key="8">
    <source>
        <dbReference type="Proteomes" id="UP001327560"/>
    </source>
</evidence>
<dbReference type="InterPro" id="IPR001841">
    <property type="entry name" value="Znf_RING"/>
</dbReference>
<evidence type="ECO:0000256" key="1">
    <source>
        <dbReference type="ARBA" id="ARBA00022723"/>
    </source>
</evidence>
<dbReference type="PROSITE" id="PS00518">
    <property type="entry name" value="ZF_RING_1"/>
    <property type="match status" value="1"/>
</dbReference>
<dbReference type="PROSITE" id="PS50089">
    <property type="entry name" value="ZF_RING_2"/>
    <property type="match status" value="1"/>
</dbReference>
<feature type="region of interest" description="Disordered" evidence="5">
    <location>
        <begin position="191"/>
        <end position="242"/>
    </location>
</feature>
<evidence type="ECO:0000256" key="3">
    <source>
        <dbReference type="ARBA" id="ARBA00022833"/>
    </source>
</evidence>
<dbReference type="AlphaFoldDB" id="A0AAQ3JS55"/>
<evidence type="ECO:0000313" key="7">
    <source>
        <dbReference type="EMBL" id="WOK93545.1"/>
    </source>
</evidence>
<evidence type="ECO:0000256" key="2">
    <source>
        <dbReference type="ARBA" id="ARBA00022771"/>
    </source>
</evidence>
<organism evidence="7 8">
    <name type="scientific">Canna indica</name>
    <name type="common">Indian-shot</name>
    <dbReference type="NCBI Taxonomy" id="4628"/>
    <lineage>
        <taxon>Eukaryota</taxon>
        <taxon>Viridiplantae</taxon>
        <taxon>Streptophyta</taxon>
        <taxon>Embryophyta</taxon>
        <taxon>Tracheophyta</taxon>
        <taxon>Spermatophyta</taxon>
        <taxon>Magnoliopsida</taxon>
        <taxon>Liliopsida</taxon>
        <taxon>Zingiberales</taxon>
        <taxon>Cannaceae</taxon>
        <taxon>Canna</taxon>
    </lineage>
</organism>
<accession>A0AAQ3JS55</accession>
<proteinExistence type="predicted"/>
<feature type="compositionally biased region" description="Basic and acidic residues" evidence="5">
    <location>
        <begin position="202"/>
        <end position="212"/>
    </location>
</feature>
<dbReference type="PANTHER" id="PTHR47361:SF4">
    <property type="entry name" value="RING_U-BOX SUPERFAMILY PROTEIN"/>
    <property type="match status" value="1"/>
</dbReference>